<dbReference type="Proteomes" id="UP000663088">
    <property type="component" value="Chromosome"/>
</dbReference>
<organism evidence="1 2">
    <name type="scientific">Candidatus Methylacidiphilum infernorum</name>
    <dbReference type="NCBI Taxonomy" id="511746"/>
    <lineage>
        <taxon>Bacteria</taxon>
        <taxon>Pseudomonadati</taxon>
        <taxon>Verrucomicrobiota</taxon>
        <taxon>Methylacidiphilae</taxon>
        <taxon>Methylacidiphilales</taxon>
        <taxon>Methylacidiphilaceae</taxon>
        <taxon>Methylacidiphilum (ex Ratnadevi et al. 2023)</taxon>
    </lineage>
</organism>
<gene>
    <name evidence="1" type="ORF">EM20IM_05020</name>
</gene>
<reference evidence="1 2" key="1">
    <citation type="submission" date="2020-12" db="EMBL/GenBank/DDBJ databases">
        <authorList>
            <person name="Awala S.I."/>
            <person name="Gwak J.-H."/>
            <person name="Kim S.-J."/>
            <person name="Rhee S.-K."/>
        </authorList>
    </citation>
    <scope>NUCLEOTIDE SEQUENCE [LARGE SCALE GENOMIC DNA]</scope>
    <source>
        <strain evidence="1 2">IT5</strain>
    </source>
</reference>
<evidence type="ECO:0000313" key="1">
    <source>
        <dbReference type="EMBL" id="QSR87680.1"/>
    </source>
</evidence>
<dbReference type="PANTHER" id="PTHR31118:SF12">
    <property type="entry name" value="CYCLASE-LIKE PROTEIN 2"/>
    <property type="match status" value="1"/>
</dbReference>
<dbReference type="PANTHER" id="PTHR31118">
    <property type="entry name" value="CYCLASE-LIKE PROTEIN 2"/>
    <property type="match status" value="1"/>
</dbReference>
<dbReference type="InterPro" id="IPR007325">
    <property type="entry name" value="KFase/CYL"/>
</dbReference>
<dbReference type="Gene3D" id="3.50.30.50">
    <property type="entry name" value="Putative cyclase"/>
    <property type="match status" value="1"/>
</dbReference>
<dbReference type="EMBL" id="CP065956">
    <property type="protein sequence ID" value="QSR87680.1"/>
    <property type="molecule type" value="Genomic_DNA"/>
</dbReference>
<dbReference type="Pfam" id="PF04199">
    <property type="entry name" value="Cyclase"/>
    <property type="match status" value="1"/>
</dbReference>
<sequence length="238" mass="26074">MKLTLPALFSFHALIDLSYPLDSTFPIFPGQGPPAQISSHVSNEDGYSSNRWELPEHWGTHLDAPLHYSKGGKTVADIPISELFCPAIVIDIADRAAADPDTAVSLEDILSWERKFGEIPRKGFVLMHSGWGKWVQTPLFYNKKEDGLLHFPGFSAEAVQFLVNSRDVAGVGVDTLSIDCGKSLDYPVHKILFAAGKWALECLCNLHSLPPQGAWLLVGAIPLRKATGFPARVFALIP</sequence>
<evidence type="ECO:0000313" key="2">
    <source>
        <dbReference type="Proteomes" id="UP000663088"/>
    </source>
</evidence>
<dbReference type="RefSeq" id="WP_206848221.1">
    <property type="nucleotide sequence ID" value="NZ_CP065956.1"/>
</dbReference>
<proteinExistence type="predicted"/>
<protein>
    <submittedName>
        <fullName evidence="1">Cyclase family protein</fullName>
    </submittedName>
</protein>
<accession>A0ABX7PXD6</accession>
<dbReference type="InterPro" id="IPR037175">
    <property type="entry name" value="KFase_sf"/>
</dbReference>
<dbReference type="SUPFAM" id="SSF102198">
    <property type="entry name" value="Putative cyclase"/>
    <property type="match status" value="1"/>
</dbReference>
<keyword evidence="2" id="KW-1185">Reference proteome</keyword>
<name>A0ABX7PXD6_9BACT</name>